<dbReference type="GO" id="GO:0020037">
    <property type="term" value="F:heme binding"/>
    <property type="evidence" value="ECO:0007669"/>
    <property type="project" value="InterPro"/>
</dbReference>
<protein>
    <recommendedName>
        <fullName evidence="5">aromatase</fullName>
        <ecNumber evidence="5">1.14.14.14</ecNumber>
    </recommendedName>
    <alternativeName>
        <fullName evidence="7">Cytochrome P-450AROM</fullName>
    </alternativeName>
    <alternativeName>
        <fullName evidence="6">Estrogen synthase</fullName>
    </alternativeName>
</protein>
<keyword evidence="14" id="KW-1185">Reference proteome</keyword>
<dbReference type="InterPro" id="IPR036396">
    <property type="entry name" value="Cyt_P450_sf"/>
</dbReference>
<dbReference type="EMBL" id="RJVU01062584">
    <property type="protein sequence ID" value="ROJ29371.1"/>
    <property type="molecule type" value="Genomic_DNA"/>
</dbReference>
<dbReference type="Pfam" id="PF12516">
    <property type="entry name" value="DUF3719"/>
    <property type="match status" value="1"/>
</dbReference>
<evidence type="ECO:0000313" key="14">
    <source>
        <dbReference type="Proteomes" id="UP000281406"/>
    </source>
</evidence>
<comment type="caution">
    <text evidence="13">The sequence shown here is derived from an EMBL/GenBank/DDBJ whole genome shotgun (WGS) entry which is preliminary data.</text>
</comment>
<name>A0A3N0XUB3_ANAGA</name>
<comment type="cofactor">
    <cofactor evidence="10">
        <name>heme</name>
        <dbReference type="ChEBI" id="CHEBI:30413"/>
    </cofactor>
</comment>
<evidence type="ECO:0000256" key="6">
    <source>
        <dbReference type="ARBA" id="ARBA00042499"/>
    </source>
</evidence>
<proteinExistence type="inferred from homology"/>
<comment type="catalytic activity">
    <reaction evidence="8">
        <text>testosterone + 3 reduced [NADPH--hemoprotein reductase] + 3 O2 = 17beta-estradiol + formate + 3 oxidized [NADPH--hemoprotein reductase] + 4 H2O + 4 H(+)</text>
        <dbReference type="Rhea" id="RHEA:38191"/>
        <dbReference type="Rhea" id="RHEA-COMP:11964"/>
        <dbReference type="Rhea" id="RHEA-COMP:11965"/>
        <dbReference type="ChEBI" id="CHEBI:15377"/>
        <dbReference type="ChEBI" id="CHEBI:15378"/>
        <dbReference type="ChEBI" id="CHEBI:15379"/>
        <dbReference type="ChEBI" id="CHEBI:15740"/>
        <dbReference type="ChEBI" id="CHEBI:16469"/>
        <dbReference type="ChEBI" id="CHEBI:17347"/>
        <dbReference type="ChEBI" id="CHEBI:57618"/>
        <dbReference type="ChEBI" id="CHEBI:58210"/>
        <dbReference type="EC" id="1.14.14.14"/>
    </reaction>
</comment>
<feature type="region of interest" description="Disordered" evidence="11">
    <location>
        <begin position="347"/>
        <end position="380"/>
    </location>
</feature>
<evidence type="ECO:0000256" key="10">
    <source>
        <dbReference type="PIRSR" id="PIRSR602401-1"/>
    </source>
</evidence>
<evidence type="ECO:0000256" key="9">
    <source>
        <dbReference type="ARBA" id="ARBA00048642"/>
    </source>
</evidence>
<feature type="compositionally biased region" description="Basic and acidic residues" evidence="11">
    <location>
        <begin position="23"/>
        <end position="43"/>
    </location>
</feature>
<dbReference type="OrthoDB" id="1470350at2759"/>
<organism evidence="13 14">
    <name type="scientific">Anabarilius grahami</name>
    <name type="common">Kanglang fish</name>
    <name type="synonym">Barilius grahami</name>
    <dbReference type="NCBI Taxonomy" id="495550"/>
    <lineage>
        <taxon>Eukaryota</taxon>
        <taxon>Metazoa</taxon>
        <taxon>Chordata</taxon>
        <taxon>Craniata</taxon>
        <taxon>Vertebrata</taxon>
        <taxon>Euteleostomi</taxon>
        <taxon>Actinopterygii</taxon>
        <taxon>Neopterygii</taxon>
        <taxon>Teleostei</taxon>
        <taxon>Ostariophysi</taxon>
        <taxon>Cypriniformes</taxon>
        <taxon>Xenocyprididae</taxon>
        <taxon>Xenocypridinae</taxon>
        <taxon>Xenocypridinae incertae sedis</taxon>
        <taxon>Anabarilius</taxon>
    </lineage>
</organism>
<evidence type="ECO:0000256" key="5">
    <source>
        <dbReference type="ARBA" id="ARBA00038885"/>
    </source>
</evidence>
<evidence type="ECO:0000256" key="4">
    <source>
        <dbReference type="ARBA" id="ARBA00037202"/>
    </source>
</evidence>
<dbReference type="InterPro" id="IPR001128">
    <property type="entry name" value="Cyt_P450"/>
</dbReference>
<dbReference type="GO" id="GO:0070330">
    <property type="term" value="F:aromatase activity"/>
    <property type="evidence" value="ECO:0007669"/>
    <property type="project" value="UniProtKB-EC"/>
</dbReference>
<dbReference type="Proteomes" id="UP000281406">
    <property type="component" value="Unassembled WGS sequence"/>
</dbReference>
<dbReference type="PROSITE" id="PS00086">
    <property type="entry name" value="CYTOCHROME_P450"/>
    <property type="match status" value="1"/>
</dbReference>
<dbReference type="SUPFAM" id="SSF48264">
    <property type="entry name" value="Cytochrome P450"/>
    <property type="match status" value="1"/>
</dbReference>
<evidence type="ECO:0000256" key="1">
    <source>
        <dbReference type="ARBA" id="ARBA00010617"/>
    </source>
</evidence>
<dbReference type="InterPro" id="IPR022194">
    <property type="entry name" value="DUF3719"/>
</dbReference>
<reference evidence="13 14" key="1">
    <citation type="submission" date="2018-10" db="EMBL/GenBank/DDBJ databases">
        <title>Genome assembly for a Yunnan-Guizhou Plateau 3E fish, Anabarilius grahami (Regan), and its evolutionary and genetic applications.</title>
        <authorList>
            <person name="Jiang W."/>
        </authorList>
    </citation>
    <scope>NUCLEOTIDE SEQUENCE [LARGE SCALE GENOMIC DNA]</scope>
    <source>
        <strain evidence="13">AG-KIZ</strain>
        <tissue evidence="13">Muscle</tissue>
    </source>
</reference>
<evidence type="ECO:0000256" key="11">
    <source>
        <dbReference type="SAM" id="MobiDB-lite"/>
    </source>
</evidence>
<dbReference type="PANTHER" id="PTHR24291:SF193">
    <property type="entry name" value="CYTOCHROME P450 4V2"/>
    <property type="match status" value="1"/>
</dbReference>
<gene>
    <name evidence="13" type="ORF">DPX16_13815</name>
</gene>
<dbReference type="InterPro" id="IPR017972">
    <property type="entry name" value="Cyt_P450_CS"/>
</dbReference>
<feature type="binding site" description="axial binding residue" evidence="10">
    <location>
        <position position="990"/>
    </location>
    <ligand>
        <name>heme</name>
        <dbReference type="ChEBI" id="CHEBI:30413"/>
    </ligand>
    <ligandPart>
        <name>Fe</name>
        <dbReference type="ChEBI" id="CHEBI:18248"/>
    </ligandPart>
</feature>
<evidence type="ECO:0000259" key="12">
    <source>
        <dbReference type="Pfam" id="PF12516"/>
    </source>
</evidence>
<feature type="region of interest" description="Disordered" evidence="11">
    <location>
        <begin position="1"/>
        <end position="66"/>
    </location>
</feature>
<dbReference type="AlphaFoldDB" id="A0A3N0XUB3"/>
<feature type="domain" description="DUF3719" evidence="12">
    <location>
        <begin position="161"/>
        <end position="217"/>
    </location>
</feature>
<evidence type="ECO:0000256" key="7">
    <source>
        <dbReference type="ARBA" id="ARBA00043174"/>
    </source>
</evidence>
<dbReference type="PRINTS" id="PR00385">
    <property type="entry name" value="P450"/>
</dbReference>
<dbReference type="InterPro" id="IPR050196">
    <property type="entry name" value="Cytochrome_P450_Monoox"/>
</dbReference>
<dbReference type="Pfam" id="PF00067">
    <property type="entry name" value="p450"/>
    <property type="match status" value="1"/>
</dbReference>
<dbReference type="Gene3D" id="1.10.630.10">
    <property type="entry name" value="Cytochrome P450"/>
    <property type="match status" value="1"/>
</dbReference>
<evidence type="ECO:0000256" key="3">
    <source>
        <dbReference type="ARBA" id="ARBA00023004"/>
    </source>
</evidence>
<feature type="compositionally biased region" description="Low complexity" evidence="11">
    <location>
        <begin position="353"/>
        <end position="364"/>
    </location>
</feature>
<comment type="catalytic activity">
    <reaction evidence="9">
        <text>androst-4-ene-3,17-dione + 3 reduced [NADPH--hemoprotein reductase] + 3 O2 = estrone + formate + 3 oxidized [NADPH--hemoprotein reductase] + 4 H2O + 4 H(+)</text>
        <dbReference type="Rhea" id="RHEA:38195"/>
        <dbReference type="Rhea" id="RHEA-COMP:11964"/>
        <dbReference type="Rhea" id="RHEA-COMP:11965"/>
        <dbReference type="ChEBI" id="CHEBI:15377"/>
        <dbReference type="ChEBI" id="CHEBI:15378"/>
        <dbReference type="ChEBI" id="CHEBI:15379"/>
        <dbReference type="ChEBI" id="CHEBI:15740"/>
        <dbReference type="ChEBI" id="CHEBI:16422"/>
        <dbReference type="ChEBI" id="CHEBI:17263"/>
        <dbReference type="ChEBI" id="CHEBI:57618"/>
        <dbReference type="ChEBI" id="CHEBI:58210"/>
        <dbReference type="EC" id="1.14.14.14"/>
    </reaction>
</comment>
<comment type="similarity">
    <text evidence="1">Belongs to the cytochrome P450 family.</text>
</comment>
<evidence type="ECO:0000313" key="13">
    <source>
        <dbReference type="EMBL" id="ROJ29371.1"/>
    </source>
</evidence>
<keyword evidence="3 10" id="KW-0408">Iron</keyword>
<accession>A0A3N0XUB3</accession>
<evidence type="ECO:0000256" key="8">
    <source>
        <dbReference type="ARBA" id="ARBA00047938"/>
    </source>
</evidence>
<dbReference type="PRINTS" id="PR00463">
    <property type="entry name" value="EP450I"/>
</dbReference>
<feature type="region of interest" description="Disordered" evidence="11">
    <location>
        <begin position="100"/>
        <end position="131"/>
    </location>
</feature>
<dbReference type="EC" id="1.14.14.14" evidence="5"/>
<dbReference type="GO" id="GO:0005506">
    <property type="term" value="F:iron ion binding"/>
    <property type="evidence" value="ECO:0007669"/>
    <property type="project" value="InterPro"/>
</dbReference>
<dbReference type="PANTHER" id="PTHR24291">
    <property type="entry name" value="CYTOCHROME P450 FAMILY 4"/>
    <property type="match status" value="1"/>
</dbReference>
<dbReference type="CDD" id="cd20680">
    <property type="entry name" value="CYP4V"/>
    <property type="match status" value="1"/>
</dbReference>
<keyword evidence="2 10" id="KW-0349">Heme</keyword>
<comment type="function">
    <text evidence="4">Catalyzes the formation of aromatic C18 estrogens from C19 androgens.</text>
</comment>
<keyword evidence="10" id="KW-0479">Metal-binding</keyword>
<evidence type="ECO:0000256" key="2">
    <source>
        <dbReference type="ARBA" id="ARBA00022617"/>
    </source>
</evidence>
<feature type="compositionally biased region" description="Low complexity" evidence="11">
    <location>
        <begin position="291"/>
        <end position="300"/>
    </location>
</feature>
<feature type="region of interest" description="Disordered" evidence="11">
    <location>
        <begin position="281"/>
        <end position="300"/>
    </location>
</feature>
<dbReference type="InterPro" id="IPR002401">
    <property type="entry name" value="Cyt_P450_E_grp-I"/>
</dbReference>
<sequence length="1047" mass="118034">MQVTVERIEPSGGSTGPKFQHGFPDRIYRCGFDKSPLDSERTLQWKRTRSAQDNMSPVRESDDSLKKKLLSEPSKSINAVPAPFTRSVNRVLNSGLSISSCGQSSAGGTTPVSHLPSRSGSPGTGPGLSTEHSSICSWRYDEFERANTQHVRQLFNSVDELLYEGRVSSRSESLQEECEEWNGHTPHLRILGNQLEPPKQEGVQYICRRESSARTSSFSTPTCLDKREDHSDLALGLWCKQSVPSSSSPPSEHSLYLSEEEEVYEAEGSIEEFLAYDGKEMEDEEVDQRKSSSVVSRGGVPPVSPHACIRDAVADELFDDVWREVVGLLEELLHKYWEKQLSDGATERRTLESSSQVPSPQISVKGPHLLSSRGSSSRNTFLSTCSNNVRDSSAYKINLNGVMTIQAKPLQQRHQGFSERALYDPDDAPSVLKCVKSQTLRGSSVLIQKPTAQRRLPRLSGRVRMYHSLMGNGSQLLRGTRLSTVNESLPSPPVSAVQNHRLPQILSESPEQEYYAPISRLMQSDTPMKRSFTPMDFVCNMRTSRGLVKGESTPMGVTGFSMGITSSTASGFLECSTPSRKRLPCADGEGGNMPLLGSIDFFNQIIEGTNENRHLPLAKVWVGPVPFLVLYHAENIEVVLSNSRHLDKSFSYRFLHPWLGTGLLTSTGEKWRNRRKMLTPTFHFSILSDFLEVMNEQTDILIQKMQKQGDGEPFNCFSFVTLCALDIICETAMGKKIYAQSNADSEYVQSVYKMSDIIAKRQRAPWLWSDWIYNMLQEGKEHSRRLMILHSFTASVIKERANFMNSEPDSDSDQGPRKRQAFLDMLLKTTYENGQNLSHEDIQEEVDTFMFEGHDTTAASMNWALHLIGSHPEVQKAVQAELQEVFGSSKRHVGVEDLKKLRYLECVIKESLRIFPSVPLFARSICEACHINGFKVPKGVNAVIIPYALHRDPRYFPEPEEFRPERFLPENSKGRHPYAYIPFSAGPRNCIGQRFAMMEEKVVLATILRHFDVEACQSREELRPLGELILRPEKGIWIKLQKRTIHH</sequence>